<dbReference type="PANTHER" id="PTHR23306:SF3">
    <property type="entry name" value="TUMOR SUPPRESSOR PROTEIN 101"/>
    <property type="match status" value="1"/>
</dbReference>
<evidence type="ECO:0000313" key="3">
    <source>
        <dbReference type="EMBL" id="CAE0034813.1"/>
    </source>
</evidence>
<reference evidence="3" key="1">
    <citation type="submission" date="2021-01" db="EMBL/GenBank/DDBJ databases">
        <authorList>
            <person name="Corre E."/>
            <person name="Pelletier E."/>
            <person name="Niang G."/>
            <person name="Scheremetjew M."/>
            <person name="Finn R."/>
            <person name="Kale V."/>
            <person name="Holt S."/>
            <person name="Cochrane G."/>
            <person name="Meng A."/>
            <person name="Brown T."/>
            <person name="Cohen L."/>
        </authorList>
    </citation>
    <scope>NUCLEOTIDE SEQUENCE</scope>
    <source>
        <strain evidence="3">CCMP 769</strain>
    </source>
</reference>
<dbReference type="CDD" id="cd11685">
    <property type="entry name" value="UEV_TSG101-like"/>
    <property type="match status" value="1"/>
</dbReference>
<dbReference type="Gene3D" id="3.10.110.10">
    <property type="entry name" value="Ubiquitin Conjugating Enzyme"/>
    <property type="match status" value="1"/>
</dbReference>
<gene>
    <name evidence="3" type="ORF">RMAR00112_LOCUS2759</name>
</gene>
<dbReference type="Pfam" id="PF05743">
    <property type="entry name" value="UEV"/>
    <property type="match status" value="1"/>
</dbReference>
<dbReference type="PROSITE" id="PS51322">
    <property type="entry name" value="UEV"/>
    <property type="match status" value="1"/>
</dbReference>
<feature type="coiled-coil region" evidence="1">
    <location>
        <begin position="211"/>
        <end position="245"/>
    </location>
</feature>
<accession>A0A7S2ZBM7</accession>
<dbReference type="InterPro" id="IPR052070">
    <property type="entry name" value="ESCRT-I_UEV_domain"/>
</dbReference>
<dbReference type="GO" id="GO:0008333">
    <property type="term" value="P:endosome to lysosome transport"/>
    <property type="evidence" value="ECO:0007669"/>
    <property type="project" value="TreeGrafter"/>
</dbReference>
<evidence type="ECO:0000259" key="2">
    <source>
        <dbReference type="PROSITE" id="PS51322"/>
    </source>
</evidence>
<dbReference type="EMBL" id="HBHW01003810">
    <property type="protein sequence ID" value="CAE0034813.1"/>
    <property type="molecule type" value="Transcribed_RNA"/>
</dbReference>
<dbReference type="SUPFAM" id="SSF54495">
    <property type="entry name" value="UBC-like"/>
    <property type="match status" value="1"/>
</dbReference>
<name>A0A7S2ZBM7_9RHOD</name>
<dbReference type="InterPro" id="IPR008883">
    <property type="entry name" value="UEV_N"/>
</dbReference>
<dbReference type="AlphaFoldDB" id="A0A7S2ZBM7"/>
<sequence length="345" mass="38940">MSGWNAEPRSIQGGSSGRVGSLQKLVIHLLREAKIYPPQQERRIVGEIISAISQYSSLFPELAMYTLKNGKQVRLLRLKGTIPIRYMGSPYNIPVSIWITEFFPNKCPLVYVEILEGMAVPPSHKHVDSRGMVYHPYLHRWQAQRDNIAALVFELCATFSRAPPLFKKKRPLRADERKRLLVQQVTEEATKRMTESSARDKSTFHSRMEERARLEEVSQELLKELSNLNVENMSSVQRIEALKAENRSLEAWVKDNKEPKNVDSLLKAPSIPQQQLLNCLAKNRAYQGVLDALDDAISAEAISVGSYLKVRIPYATENYCNTCRGVVGLRTGLAVCCFAVNIIGG</sequence>
<dbReference type="InterPro" id="IPR016135">
    <property type="entry name" value="UBQ-conjugating_enzyme/RWD"/>
</dbReference>
<protein>
    <recommendedName>
        <fullName evidence="2">UEV domain-containing protein</fullName>
    </recommendedName>
</protein>
<proteinExistence type="predicted"/>
<evidence type="ECO:0000256" key="1">
    <source>
        <dbReference type="SAM" id="Coils"/>
    </source>
</evidence>
<dbReference type="GO" id="GO:0000813">
    <property type="term" value="C:ESCRT I complex"/>
    <property type="evidence" value="ECO:0007669"/>
    <property type="project" value="TreeGrafter"/>
</dbReference>
<feature type="domain" description="UEV" evidence="2">
    <location>
        <begin position="25"/>
        <end position="169"/>
    </location>
</feature>
<organism evidence="3">
    <name type="scientific">Rhodosorus marinus</name>
    <dbReference type="NCBI Taxonomy" id="101924"/>
    <lineage>
        <taxon>Eukaryota</taxon>
        <taxon>Rhodophyta</taxon>
        <taxon>Stylonematophyceae</taxon>
        <taxon>Stylonematales</taxon>
        <taxon>Stylonemataceae</taxon>
        <taxon>Rhodosorus</taxon>
    </lineage>
</organism>
<dbReference type="GO" id="GO:0015031">
    <property type="term" value="P:protein transport"/>
    <property type="evidence" value="ECO:0007669"/>
    <property type="project" value="InterPro"/>
</dbReference>
<keyword evidence="1" id="KW-0175">Coiled coil</keyword>
<dbReference type="PANTHER" id="PTHR23306">
    <property type="entry name" value="TUMOR SUSCEPTIBILITY GENE 101 PROTEIN-RELATED"/>
    <property type="match status" value="1"/>
</dbReference>
<dbReference type="GO" id="GO:0043130">
    <property type="term" value="F:ubiquitin binding"/>
    <property type="evidence" value="ECO:0007669"/>
    <property type="project" value="TreeGrafter"/>
</dbReference>